<sequence length="45" mass="4678">MSQAENGDVRAENGDVPLWWILTFLLLALGLGAYAVTSSGGSLIA</sequence>
<name>A0A7D5QD27_9EURY</name>
<keyword evidence="1" id="KW-1133">Transmembrane helix</keyword>
<organism evidence="2 3">
    <name type="scientific">Halorarum salinum</name>
    <dbReference type="NCBI Taxonomy" id="2743089"/>
    <lineage>
        <taxon>Archaea</taxon>
        <taxon>Methanobacteriati</taxon>
        <taxon>Methanobacteriota</taxon>
        <taxon>Stenosarchaea group</taxon>
        <taxon>Halobacteria</taxon>
        <taxon>Halobacteriales</taxon>
        <taxon>Haloferacaceae</taxon>
        <taxon>Halorarum</taxon>
    </lineage>
</organism>
<dbReference type="EMBL" id="CP058579">
    <property type="protein sequence ID" value="QLG63519.1"/>
    <property type="molecule type" value="Genomic_DNA"/>
</dbReference>
<evidence type="ECO:0000313" key="2">
    <source>
        <dbReference type="EMBL" id="QLG63519.1"/>
    </source>
</evidence>
<reference evidence="2 3" key="1">
    <citation type="submission" date="2020-06" db="EMBL/GenBank/DDBJ databases">
        <title>NJ-3-1, isolated from saline soil.</title>
        <authorList>
            <person name="Cui H.L."/>
            <person name="Shi X."/>
        </authorList>
    </citation>
    <scope>NUCLEOTIDE SEQUENCE [LARGE SCALE GENOMIC DNA]</scope>
    <source>
        <strain evidence="2 3">NJ-3-1</strain>
    </source>
</reference>
<keyword evidence="1" id="KW-0812">Transmembrane</keyword>
<accession>A0A7D5QD27</accession>
<keyword evidence="1" id="KW-0472">Membrane</keyword>
<proteinExistence type="predicted"/>
<evidence type="ECO:0000256" key="1">
    <source>
        <dbReference type="SAM" id="Phobius"/>
    </source>
</evidence>
<dbReference type="KEGG" id="halu:HUG12_18020"/>
<dbReference type="AlphaFoldDB" id="A0A7D5QD27"/>
<dbReference type="GeneID" id="56039397"/>
<keyword evidence="3" id="KW-1185">Reference proteome</keyword>
<dbReference type="Proteomes" id="UP000509626">
    <property type="component" value="Chromosome"/>
</dbReference>
<protein>
    <submittedName>
        <fullName evidence="2">Uncharacterized protein</fullName>
    </submittedName>
</protein>
<evidence type="ECO:0000313" key="3">
    <source>
        <dbReference type="Proteomes" id="UP000509626"/>
    </source>
</evidence>
<gene>
    <name evidence="2" type="ORF">HUG12_18020</name>
</gene>
<feature type="transmembrane region" description="Helical" evidence="1">
    <location>
        <begin position="18"/>
        <end position="37"/>
    </location>
</feature>
<dbReference type="RefSeq" id="WP_179270103.1">
    <property type="nucleotide sequence ID" value="NZ_CP058579.1"/>
</dbReference>